<sequence>MTNNTILVIGSTGKTGKGVANESFRLGDFTPQNGVAHPRLSQVCGVSATCARRGRVSDAKSIAPARSAIREAPG</sequence>
<dbReference type="EMBL" id="JAIVFL010000001">
    <property type="protein sequence ID" value="MCI4674609.1"/>
    <property type="molecule type" value="Genomic_DNA"/>
</dbReference>
<comment type="caution">
    <text evidence="1">The sequence shown here is derived from an EMBL/GenBank/DDBJ whole genome shotgun (WGS) entry which is preliminary data.</text>
</comment>
<name>A0ABS9YTR9_9MYCO</name>
<dbReference type="Proteomes" id="UP001139068">
    <property type="component" value="Unassembled WGS sequence"/>
</dbReference>
<proteinExistence type="predicted"/>
<evidence type="ECO:0000313" key="2">
    <source>
        <dbReference type="Proteomes" id="UP001139068"/>
    </source>
</evidence>
<keyword evidence="2" id="KW-1185">Reference proteome</keyword>
<dbReference type="RefSeq" id="WP_243071022.1">
    <property type="nucleotide sequence ID" value="NZ_JAIVFL010000001.1"/>
</dbReference>
<protein>
    <submittedName>
        <fullName evidence="1">Uncharacterized protein</fullName>
    </submittedName>
</protein>
<evidence type="ECO:0000313" key="1">
    <source>
        <dbReference type="EMBL" id="MCI4674609.1"/>
    </source>
</evidence>
<gene>
    <name evidence="1" type="ORF">K9U37_06645</name>
</gene>
<organism evidence="1 2">
    <name type="scientific">Candidatus Mycolicibacterium alkanivorans</name>
    <dbReference type="NCBI Taxonomy" id="2954114"/>
    <lineage>
        <taxon>Bacteria</taxon>
        <taxon>Bacillati</taxon>
        <taxon>Actinomycetota</taxon>
        <taxon>Actinomycetes</taxon>
        <taxon>Mycobacteriales</taxon>
        <taxon>Mycobacteriaceae</taxon>
        <taxon>Mycolicibacterium</taxon>
    </lineage>
</organism>
<accession>A0ABS9YTR9</accession>
<reference evidence="1" key="1">
    <citation type="journal article" date="2022" name="ISME J.">
        <title>Identification of active gaseous-alkane degraders at natural gas seeps.</title>
        <authorList>
            <person name="Farhan Ul Haque M."/>
            <person name="Hernandez M."/>
            <person name="Crombie A.T."/>
            <person name="Murrell J.C."/>
        </authorList>
    </citation>
    <scope>NUCLEOTIDE SEQUENCE</scope>
    <source>
        <strain evidence="1">ANDR5</strain>
    </source>
</reference>